<proteinExistence type="inferred from homology"/>
<evidence type="ECO:0000256" key="7">
    <source>
        <dbReference type="ARBA" id="ARBA00023152"/>
    </source>
</evidence>
<dbReference type="InterPro" id="IPR020810">
    <property type="entry name" value="Enolase_C"/>
</dbReference>
<dbReference type="Proteomes" id="UP001583186">
    <property type="component" value="Unassembled WGS sequence"/>
</dbReference>
<organism evidence="13 14">
    <name type="scientific">Sporothrix stenoceras</name>
    <dbReference type="NCBI Taxonomy" id="5173"/>
    <lineage>
        <taxon>Eukaryota</taxon>
        <taxon>Fungi</taxon>
        <taxon>Dikarya</taxon>
        <taxon>Ascomycota</taxon>
        <taxon>Pezizomycotina</taxon>
        <taxon>Sordariomycetes</taxon>
        <taxon>Sordariomycetidae</taxon>
        <taxon>Ophiostomatales</taxon>
        <taxon>Ophiostomataceae</taxon>
        <taxon>Sporothrix</taxon>
    </lineage>
</organism>
<comment type="similarity">
    <text evidence="3">Belongs to the enolase family.</text>
</comment>
<evidence type="ECO:0000259" key="12">
    <source>
        <dbReference type="SMART" id="SM01193"/>
    </source>
</evidence>
<dbReference type="PROSITE" id="PS00164">
    <property type="entry name" value="ENOLASE"/>
    <property type="match status" value="1"/>
</dbReference>
<keyword evidence="8" id="KW-0456">Lyase</keyword>
<reference evidence="13 14" key="1">
    <citation type="journal article" date="2024" name="IMA Fungus">
        <title>IMA Genome - F19 : A genome assembly and annotation guide to empower mycologists, including annotated draft genome sequences of Ceratocystis pirilliformis, Diaporthe australafricana, Fusarium ophioides, Paecilomyces lecythidis, and Sporothrix stenoceras.</title>
        <authorList>
            <person name="Aylward J."/>
            <person name="Wilson A.M."/>
            <person name="Visagie C.M."/>
            <person name="Spraker J."/>
            <person name="Barnes I."/>
            <person name="Buitendag C."/>
            <person name="Ceriani C."/>
            <person name="Del Mar Angel L."/>
            <person name="du Plessis D."/>
            <person name="Fuchs T."/>
            <person name="Gasser K."/>
            <person name="Kramer D."/>
            <person name="Li W."/>
            <person name="Munsamy K."/>
            <person name="Piso A."/>
            <person name="Price J.L."/>
            <person name="Sonnekus B."/>
            <person name="Thomas C."/>
            <person name="van der Nest A."/>
            <person name="van Dijk A."/>
            <person name="van Heerden A."/>
            <person name="van Vuuren N."/>
            <person name="Yilmaz N."/>
            <person name="Duong T.A."/>
            <person name="van der Merwe N.A."/>
            <person name="Wingfield M.J."/>
            <person name="Wingfield B.D."/>
        </authorList>
    </citation>
    <scope>NUCLEOTIDE SEQUENCE [LARGE SCALE GENOMIC DNA]</scope>
    <source>
        <strain evidence="13 14">CMW 5346</strain>
    </source>
</reference>
<evidence type="ECO:0000256" key="6">
    <source>
        <dbReference type="ARBA" id="ARBA00022842"/>
    </source>
</evidence>
<dbReference type="InterPro" id="IPR020811">
    <property type="entry name" value="Enolase_N"/>
</dbReference>
<dbReference type="SMART" id="SM01193">
    <property type="entry name" value="Enolase_N"/>
    <property type="match status" value="1"/>
</dbReference>
<dbReference type="Pfam" id="PF03952">
    <property type="entry name" value="Enolase_N"/>
    <property type="match status" value="1"/>
</dbReference>
<sequence>MTTIKKITAQQRLDSRGNPTVQVQVETKDGFFRALVPSGASTGAHEAVELRDGKARDAATKGIDTKAYFGKGVMTAVGNVNEILGPALVKSGLDVTTQLKDIDKAMIDLDGTPNKARLGANAILGVSMACARAGAAARGVPLYEYLRRECGTESDPYVLPVPFFNVLNGGVHAGNTLAFQEFMLAPTGASSFEEAIQIGSEAYHSLKNVIAKKHGMPATSIGDEGGFAPPLTRPEEAFDLLTEAVKEIGGSDRVQFGLDPASTEFFDAEKREYDLGFKDKQPSKLSPDGLAQLYHHLAKNYPLALLEDPFAEDDWASWTAFTESCRNIPLEIVGDDLLVTNVERVREAVSKKACNSMLLKINQIGSVTEAIAAAQLAFSNGWAVFASHRSGETTDDFLSDLTVALNTGHLKAGAPARGERVAKYNRLLDIEAELKAKGQRVVYAGANFGRRGKAANE</sequence>
<keyword evidence="7" id="KW-0324">Glycolysis</keyword>
<comment type="cofactor">
    <cofactor evidence="1">
        <name>Mg(2+)</name>
        <dbReference type="ChEBI" id="CHEBI:18420"/>
    </cofactor>
</comment>
<evidence type="ECO:0000256" key="1">
    <source>
        <dbReference type="ARBA" id="ARBA00001946"/>
    </source>
</evidence>
<dbReference type="PANTHER" id="PTHR11902:SF6">
    <property type="entry name" value="ENOLASE"/>
    <property type="match status" value="1"/>
</dbReference>
<dbReference type="NCBIfam" id="TIGR01060">
    <property type="entry name" value="eno"/>
    <property type="match status" value="1"/>
</dbReference>
<dbReference type="EMBL" id="JAWCUI010000056">
    <property type="protein sequence ID" value="KAL1891034.1"/>
    <property type="molecule type" value="Genomic_DNA"/>
</dbReference>
<dbReference type="CDD" id="cd03313">
    <property type="entry name" value="enolase"/>
    <property type="match status" value="1"/>
</dbReference>
<accession>A0ABR3YUM3</accession>
<evidence type="ECO:0000313" key="14">
    <source>
        <dbReference type="Proteomes" id="UP001583186"/>
    </source>
</evidence>
<dbReference type="SMART" id="SM01192">
    <property type="entry name" value="Enolase_C"/>
    <property type="match status" value="1"/>
</dbReference>
<comment type="catalytic activity">
    <reaction evidence="10">
        <text>(2R)-2-phosphoglycerate = phosphoenolpyruvate + H2O</text>
        <dbReference type="Rhea" id="RHEA:10164"/>
        <dbReference type="ChEBI" id="CHEBI:15377"/>
        <dbReference type="ChEBI" id="CHEBI:58289"/>
        <dbReference type="ChEBI" id="CHEBI:58702"/>
        <dbReference type="EC" id="4.2.1.11"/>
    </reaction>
</comment>
<dbReference type="PRINTS" id="PR00148">
    <property type="entry name" value="ENOLASE"/>
</dbReference>
<dbReference type="PANTHER" id="PTHR11902">
    <property type="entry name" value="ENOLASE"/>
    <property type="match status" value="1"/>
</dbReference>
<evidence type="ECO:0000256" key="3">
    <source>
        <dbReference type="ARBA" id="ARBA00009604"/>
    </source>
</evidence>
<dbReference type="InterPro" id="IPR000941">
    <property type="entry name" value="Enolase"/>
</dbReference>
<dbReference type="InterPro" id="IPR020809">
    <property type="entry name" value="Enolase_CS"/>
</dbReference>
<evidence type="ECO:0000256" key="4">
    <source>
        <dbReference type="ARBA" id="ARBA00012058"/>
    </source>
</evidence>
<name>A0ABR3YUM3_9PEZI</name>
<dbReference type="HAMAP" id="MF_00318">
    <property type="entry name" value="Enolase"/>
    <property type="match status" value="1"/>
</dbReference>
<dbReference type="SUPFAM" id="SSF51604">
    <property type="entry name" value="Enolase C-terminal domain-like"/>
    <property type="match status" value="1"/>
</dbReference>
<gene>
    <name evidence="13" type="ORF">Sste5346_007857</name>
</gene>
<evidence type="ECO:0000256" key="5">
    <source>
        <dbReference type="ARBA" id="ARBA00017068"/>
    </source>
</evidence>
<dbReference type="SFLD" id="SFLDG00178">
    <property type="entry name" value="enolase"/>
    <property type="match status" value="1"/>
</dbReference>
<dbReference type="EC" id="4.2.1.11" evidence="4"/>
<dbReference type="SUPFAM" id="SSF54826">
    <property type="entry name" value="Enolase N-terminal domain-like"/>
    <property type="match status" value="1"/>
</dbReference>
<dbReference type="PIRSF" id="PIRSF001400">
    <property type="entry name" value="Enolase"/>
    <property type="match status" value="1"/>
</dbReference>
<dbReference type="Gene3D" id="3.30.390.10">
    <property type="entry name" value="Enolase-like, N-terminal domain"/>
    <property type="match status" value="1"/>
</dbReference>
<comment type="caution">
    <text evidence="13">The sequence shown here is derived from an EMBL/GenBank/DDBJ whole genome shotgun (WGS) entry which is preliminary data.</text>
</comment>
<evidence type="ECO:0000259" key="11">
    <source>
        <dbReference type="SMART" id="SM01192"/>
    </source>
</evidence>
<comment type="pathway">
    <text evidence="2">Carbohydrate degradation; glycolysis; pyruvate from D-glyceraldehyde 3-phosphate: step 4/5.</text>
</comment>
<protein>
    <recommendedName>
        <fullName evidence="5">Enolase</fullName>
        <ecNumber evidence="4">4.2.1.11</ecNumber>
    </recommendedName>
    <alternativeName>
        <fullName evidence="9">2-phosphoglycerate dehydratase</fullName>
    </alternativeName>
</protein>
<dbReference type="InterPro" id="IPR036849">
    <property type="entry name" value="Enolase-like_C_sf"/>
</dbReference>
<feature type="domain" description="Enolase C-terminal TIM barrel" evidence="11">
    <location>
        <begin position="156"/>
        <end position="451"/>
    </location>
</feature>
<feature type="domain" description="Enolase N-terminal" evidence="12">
    <location>
        <begin position="4"/>
        <end position="146"/>
    </location>
</feature>
<evidence type="ECO:0000256" key="8">
    <source>
        <dbReference type="ARBA" id="ARBA00023239"/>
    </source>
</evidence>
<dbReference type="Gene3D" id="3.20.20.120">
    <property type="entry name" value="Enolase-like C-terminal domain"/>
    <property type="match status" value="1"/>
</dbReference>
<keyword evidence="6" id="KW-0460">Magnesium</keyword>
<evidence type="ECO:0000256" key="2">
    <source>
        <dbReference type="ARBA" id="ARBA00005031"/>
    </source>
</evidence>
<dbReference type="InterPro" id="IPR029017">
    <property type="entry name" value="Enolase-like_N"/>
</dbReference>
<evidence type="ECO:0000256" key="9">
    <source>
        <dbReference type="ARBA" id="ARBA00032132"/>
    </source>
</evidence>
<evidence type="ECO:0000313" key="13">
    <source>
        <dbReference type="EMBL" id="KAL1891034.1"/>
    </source>
</evidence>
<dbReference type="SFLD" id="SFLDS00001">
    <property type="entry name" value="Enolase"/>
    <property type="match status" value="1"/>
</dbReference>
<evidence type="ECO:0000256" key="10">
    <source>
        <dbReference type="ARBA" id="ARBA00048333"/>
    </source>
</evidence>
<keyword evidence="14" id="KW-1185">Reference proteome</keyword>
<dbReference type="Pfam" id="PF00113">
    <property type="entry name" value="Enolase_C"/>
    <property type="match status" value="1"/>
</dbReference>
<dbReference type="SFLD" id="SFLDF00002">
    <property type="entry name" value="enolase"/>
    <property type="match status" value="1"/>
</dbReference>